<keyword evidence="1" id="KW-0472">Membrane</keyword>
<keyword evidence="3" id="KW-1185">Reference proteome</keyword>
<keyword evidence="1" id="KW-1133">Transmembrane helix</keyword>
<gene>
    <name evidence="2" type="ORF">SAMN05216605_12924</name>
</gene>
<organism evidence="2 3">
    <name type="scientific">Pseudomonas abietaniphila</name>
    <dbReference type="NCBI Taxonomy" id="89065"/>
    <lineage>
        <taxon>Bacteria</taxon>
        <taxon>Pseudomonadati</taxon>
        <taxon>Pseudomonadota</taxon>
        <taxon>Gammaproteobacteria</taxon>
        <taxon>Pseudomonadales</taxon>
        <taxon>Pseudomonadaceae</taxon>
        <taxon>Pseudomonas</taxon>
    </lineage>
</organism>
<dbReference type="Proteomes" id="UP000182894">
    <property type="component" value="Unassembled WGS sequence"/>
</dbReference>
<evidence type="ECO:0000313" key="2">
    <source>
        <dbReference type="EMBL" id="SDJ42434.1"/>
    </source>
</evidence>
<dbReference type="AlphaFoldDB" id="A0A1G8TM10"/>
<evidence type="ECO:0000313" key="3">
    <source>
        <dbReference type="Proteomes" id="UP000182894"/>
    </source>
</evidence>
<accession>A0A1G8TM10</accession>
<reference evidence="3" key="1">
    <citation type="submission" date="2016-10" db="EMBL/GenBank/DDBJ databases">
        <authorList>
            <person name="Varghese N."/>
            <person name="Submissions S."/>
        </authorList>
    </citation>
    <scope>NUCLEOTIDE SEQUENCE [LARGE SCALE GENOMIC DNA]</scope>
    <source>
        <strain evidence="3">ATCC 700689</strain>
    </source>
</reference>
<name>A0A1G8TM10_9PSED</name>
<feature type="transmembrane region" description="Helical" evidence="1">
    <location>
        <begin position="33"/>
        <end position="52"/>
    </location>
</feature>
<keyword evidence="1" id="KW-0812">Transmembrane</keyword>
<protein>
    <submittedName>
        <fullName evidence="2">Uncharacterized protein</fullName>
    </submittedName>
</protein>
<proteinExistence type="predicted"/>
<dbReference type="EMBL" id="FNCO01000029">
    <property type="protein sequence ID" value="SDJ42434.1"/>
    <property type="molecule type" value="Genomic_DNA"/>
</dbReference>
<evidence type="ECO:0000256" key="1">
    <source>
        <dbReference type="SAM" id="Phobius"/>
    </source>
</evidence>
<sequence>MCPQSGQWHRYVSQGGVDTVRYKGVCWVGLRSALEALGTSAILGGLIIWFCLTAEADTRDRSNALRGNACQDAPRPR</sequence>
<dbReference type="STRING" id="89065.SAMN05216605_12924"/>